<dbReference type="Proteomes" id="UP000518752">
    <property type="component" value="Unassembled WGS sequence"/>
</dbReference>
<proteinExistence type="predicted"/>
<dbReference type="EMBL" id="JAACJN010000201">
    <property type="protein sequence ID" value="KAF5362677.1"/>
    <property type="molecule type" value="Genomic_DNA"/>
</dbReference>
<evidence type="ECO:0000313" key="1">
    <source>
        <dbReference type="EMBL" id="KAF5362677.1"/>
    </source>
</evidence>
<protein>
    <submittedName>
        <fullName evidence="1">Uncharacterized protein</fullName>
    </submittedName>
</protein>
<organism evidence="1 2">
    <name type="scientific">Collybiopsis confluens</name>
    <dbReference type="NCBI Taxonomy" id="2823264"/>
    <lineage>
        <taxon>Eukaryota</taxon>
        <taxon>Fungi</taxon>
        <taxon>Dikarya</taxon>
        <taxon>Basidiomycota</taxon>
        <taxon>Agaricomycotina</taxon>
        <taxon>Agaricomycetes</taxon>
        <taxon>Agaricomycetidae</taxon>
        <taxon>Agaricales</taxon>
        <taxon>Marasmiineae</taxon>
        <taxon>Omphalotaceae</taxon>
        <taxon>Collybiopsis</taxon>
    </lineage>
</organism>
<gene>
    <name evidence="1" type="ORF">D9757_014475</name>
</gene>
<comment type="caution">
    <text evidence="1">The sequence shown here is derived from an EMBL/GenBank/DDBJ whole genome shotgun (WGS) entry which is preliminary data.</text>
</comment>
<sequence length="103" mass="11770">MDSTELEELNIWVLANYAVAASAGVHGFSIQELDIEYQNFCSVVDCRFYCNPTYKDTDIVAEKTHRNIGPVYREPILFFTVPVHWAGSNHTGKQYRSEVPEIL</sequence>
<name>A0A8H5LMH0_9AGAR</name>
<reference evidence="1 2" key="1">
    <citation type="journal article" date="2020" name="ISME J.">
        <title>Uncovering the hidden diversity of litter-decomposition mechanisms in mushroom-forming fungi.</title>
        <authorList>
            <person name="Floudas D."/>
            <person name="Bentzer J."/>
            <person name="Ahren D."/>
            <person name="Johansson T."/>
            <person name="Persson P."/>
            <person name="Tunlid A."/>
        </authorList>
    </citation>
    <scope>NUCLEOTIDE SEQUENCE [LARGE SCALE GENOMIC DNA]</scope>
    <source>
        <strain evidence="1 2">CBS 406.79</strain>
    </source>
</reference>
<dbReference type="AlphaFoldDB" id="A0A8H5LMH0"/>
<evidence type="ECO:0000313" key="2">
    <source>
        <dbReference type="Proteomes" id="UP000518752"/>
    </source>
</evidence>
<accession>A0A8H5LMH0</accession>
<keyword evidence="2" id="KW-1185">Reference proteome</keyword>